<name>A9IZR4_BART1</name>
<reference evidence="1 2" key="1">
    <citation type="journal article" date="2007" name="Nat. Genet.">
        <title>Genomic analysis of Bartonella identifies type IV secretion systems as host adaptability factors.</title>
        <authorList>
            <person name="Saenz H.L."/>
            <person name="Engel P."/>
            <person name="Stoeckli M.C."/>
            <person name="Lanz C."/>
            <person name="Raddatz G."/>
            <person name="Vayssier-Taussat M."/>
            <person name="Birtles R."/>
            <person name="Schuster S.C."/>
            <person name="Dehio C."/>
        </authorList>
    </citation>
    <scope>NUCLEOTIDE SEQUENCE [LARGE SCALE GENOMIC DNA]</scope>
    <source>
        <strain evidence="2">DSM 28219 / CCUG 45778 / CIP 105476 / IBS 506</strain>
    </source>
</reference>
<accession>A9IZR4</accession>
<sequence length="52" mass="6092">MDMQLGGILFYMRVVDPIKERNSQACEAMRHLHYLKDIALNAFESHKAELKE</sequence>
<dbReference type="AlphaFoldDB" id="A9IZR4"/>
<dbReference type="Proteomes" id="UP000001592">
    <property type="component" value="Chromosome"/>
</dbReference>
<gene>
    <name evidence="1" type="primary">int</name>
    <name evidence="1" type="ordered locus">BT_2653</name>
</gene>
<keyword evidence="2" id="KW-1185">Reference proteome</keyword>
<evidence type="ECO:0000313" key="2">
    <source>
        <dbReference type="Proteomes" id="UP000001592"/>
    </source>
</evidence>
<proteinExistence type="predicted"/>
<evidence type="ECO:0000313" key="1">
    <source>
        <dbReference type="EMBL" id="CAK02603.1"/>
    </source>
</evidence>
<dbReference type="KEGG" id="btr:BT_2653"/>
<dbReference type="EMBL" id="AM260525">
    <property type="protein sequence ID" value="CAK02603.1"/>
    <property type="molecule type" value="Genomic_DNA"/>
</dbReference>
<organism evidence="1 2">
    <name type="scientific">Bartonella tribocorum (strain DSM 28219 / CCUG 45778 / CIP 105476 / IBS 506)</name>
    <dbReference type="NCBI Taxonomy" id="382640"/>
    <lineage>
        <taxon>Bacteria</taxon>
        <taxon>Pseudomonadati</taxon>
        <taxon>Pseudomonadota</taxon>
        <taxon>Alphaproteobacteria</taxon>
        <taxon>Hyphomicrobiales</taxon>
        <taxon>Bartonellaceae</taxon>
        <taxon>Bartonella</taxon>
    </lineage>
</organism>
<protein>
    <submittedName>
        <fullName evidence="1">Integrase</fullName>
    </submittedName>
</protein>
<dbReference type="HOGENOM" id="CLU_3077161_0_0_5"/>